<keyword evidence="1" id="KW-1133">Transmembrane helix</keyword>
<keyword evidence="1" id="KW-0812">Transmembrane</keyword>
<keyword evidence="1" id="KW-0472">Membrane</keyword>
<feature type="transmembrane region" description="Helical" evidence="1">
    <location>
        <begin position="150"/>
        <end position="169"/>
    </location>
</feature>
<dbReference type="EMBL" id="JBHSTI010000002">
    <property type="protein sequence ID" value="MFC6236809.1"/>
    <property type="molecule type" value="Genomic_DNA"/>
</dbReference>
<feature type="transmembrane region" description="Helical" evidence="1">
    <location>
        <begin position="28"/>
        <end position="49"/>
    </location>
</feature>
<sequence>MTSTKSWVGGFRANLERDAADEGVPARAAWWGFWAPFVGLVVFAILYVVVRDAYYWLLREDRAIEWLQFFLLVFTAVVSILGSVAAFRRGHRLAGSFLLVVALGTLFLAAEEISWGQRVLGFAGGAAGNRQGEINIHNLDDVDGIPVERLFRIAQAAIGFIGLVLPFLVRWNPARLRAAGWRVVTPPIFLATSFLVILGFRTQRLLFTADISAFIVIQEWAEVCLYGALATWVTLTWLEESGGRQRTADGFTSLRGGAGRTAVVVAAAVAVLTAVCIVLTMASGIDPGNV</sequence>
<name>A0ABW1SXP6_9ACTN</name>
<gene>
    <name evidence="2" type="ORF">ACFQGU_02890</name>
</gene>
<evidence type="ECO:0000313" key="3">
    <source>
        <dbReference type="Proteomes" id="UP001596138"/>
    </source>
</evidence>
<evidence type="ECO:0000313" key="2">
    <source>
        <dbReference type="EMBL" id="MFC6236809.1"/>
    </source>
</evidence>
<organism evidence="2 3">
    <name type="scientific">Longivirga aurantiaca</name>
    <dbReference type="NCBI Taxonomy" id="1837743"/>
    <lineage>
        <taxon>Bacteria</taxon>
        <taxon>Bacillati</taxon>
        <taxon>Actinomycetota</taxon>
        <taxon>Actinomycetes</taxon>
        <taxon>Sporichthyales</taxon>
        <taxon>Sporichthyaceae</taxon>
        <taxon>Longivirga</taxon>
    </lineage>
</organism>
<proteinExistence type="predicted"/>
<feature type="transmembrane region" description="Helical" evidence="1">
    <location>
        <begin position="181"/>
        <end position="200"/>
    </location>
</feature>
<feature type="transmembrane region" description="Helical" evidence="1">
    <location>
        <begin position="69"/>
        <end position="87"/>
    </location>
</feature>
<accession>A0ABW1SXP6</accession>
<dbReference type="Proteomes" id="UP001596138">
    <property type="component" value="Unassembled WGS sequence"/>
</dbReference>
<protein>
    <submittedName>
        <fullName evidence="2">Uncharacterized protein</fullName>
    </submittedName>
</protein>
<comment type="caution">
    <text evidence="2">The sequence shown here is derived from an EMBL/GenBank/DDBJ whole genome shotgun (WGS) entry which is preliminary data.</text>
</comment>
<dbReference type="RefSeq" id="WP_386763843.1">
    <property type="nucleotide sequence ID" value="NZ_JBHSTI010000002.1"/>
</dbReference>
<feature type="transmembrane region" description="Helical" evidence="1">
    <location>
        <begin position="93"/>
        <end position="110"/>
    </location>
</feature>
<reference evidence="3" key="1">
    <citation type="journal article" date="2019" name="Int. J. Syst. Evol. Microbiol.">
        <title>The Global Catalogue of Microorganisms (GCM) 10K type strain sequencing project: providing services to taxonomists for standard genome sequencing and annotation.</title>
        <authorList>
            <consortium name="The Broad Institute Genomics Platform"/>
            <consortium name="The Broad Institute Genome Sequencing Center for Infectious Disease"/>
            <person name="Wu L."/>
            <person name="Ma J."/>
        </authorList>
    </citation>
    <scope>NUCLEOTIDE SEQUENCE [LARGE SCALE GENOMIC DNA]</scope>
    <source>
        <strain evidence="3">CGMCC 4.7317</strain>
    </source>
</reference>
<keyword evidence="3" id="KW-1185">Reference proteome</keyword>
<feature type="transmembrane region" description="Helical" evidence="1">
    <location>
        <begin position="262"/>
        <end position="285"/>
    </location>
</feature>
<evidence type="ECO:0000256" key="1">
    <source>
        <dbReference type="SAM" id="Phobius"/>
    </source>
</evidence>